<comment type="caution">
    <text evidence="1">The sequence shown here is derived from an EMBL/GenBank/DDBJ whole genome shotgun (WGS) entry which is preliminary data.</text>
</comment>
<dbReference type="Proteomes" id="UP001385848">
    <property type="component" value="Unassembled WGS sequence"/>
</dbReference>
<reference evidence="1 3" key="1">
    <citation type="submission" date="2019-09" db="EMBL/GenBank/DDBJ databases">
        <title>Draft genome sequence assemblies of isolates from the urinary tract.</title>
        <authorList>
            <person name="Mores C.R."/>
            <person name="Putonti C."/>
            <person name="Wolfe A.J."/>
        </authorList>
    </citation>
    <scope>NUCLEOTIDE SEQUENCE [LARGE SCALE GENOMIC DNA]</scope>
    <source>
        <strain evidence="1 3">UMB246</strain>
    </source>
</reference>
<name>A0A5N1I8B4_LACJE</name>
<dbReference type="SUPFAM" id="SSF52540">
    <property type="entry name" value="P-loop containing nucleoside triphosphate hydrolases"/>
    <property type="match status" value="1"/>
</dbReference>
<dbReference type="OrthoDB" id="9810148at2"/>
<dbReference type="Proteomes" id="UP000327236">
    <property type="component" value="Unassembled WGS sequence"/>
</dbReference>
<gene>
    <name evidence="2" type="ORF">AAC431_08165</name>
    <name evidence="1" type="ORF">F6H94_06925</name>
</gene>
<evidence type="ECO:0000313" key="4">
    <source>
        <dbReference type="Proteomes" id="UP001385848"/>
    </source>
</evidence>
<dbReference type="EMBL" id="VYWW01000033">
    <property type="protein sequence ID" value="KAA9321134.1"/>
    <property type="molecule type" value="Genomic_DNA"/>
</dbReference>
<dbReference type="KEGG" id="lje:BUE77_02260"/>
<keyword evidence="4" id="KW-1185">Reference proteome</keyword>
<dbReference type="EMBL" id="JBBVUL010000020">
    <property type="protein sequence ID" value="MEL0565884.1"/>
    <property type="molecule type" value="Genomic_DNA"/>
</dbReference>
<dbReference type="Gene3D" id="3.40.50.300">
    <property type="entry name" value="P-loop containing nucleotide triphosphate hydrolases"/>
    <property type="match status" value="1"/>
</dbReference>
<sequence>MIDLKQAAPKQISFLKTAFEQDKLAHAYLFVDSLTQRALATAYWLACLVNCTGTKRPDGTCINCERVLSGNHPDVFLVKPEGKQSLSIDQIRPLKEELAKSPVEGNRRFFFIENAQTLTMPAANALLNLLEEPVAPVTTILLTNNAQQILPTVRSRTQIIEFNDLAQANSKSQDLLLYGFSQEDLENLGETAELDKAVKYFYQELLENNDLAVVSAHKLAGMMKNKVQEDYVFYLLKKFCLDGIKQQQLLGNQALLGRLLDCDKMKFSNVSFLNRLDYLALS</sequence>
<dbReference type="PANTHER" id="PTHR11669">
    <property type="entry name" value="REPLICATION FACTOR C / DNA POLYMERASE III GAMMA-TAU SUBUNIT"/>
    <property type="match status" value="1"/>
</dbReference>
<proteinExistence type="predicted"/>
<dbReference type="AlphaFoldDB" id="A0A5N1I8B4"/>
<protein>
    <submittedName>
        <fullName evidence="1">DNA polymerase III subunit delta</fullName>
    </submittedName>
</protein>
<organism evidence="1 3">
    <name type="scientific">Lactobacillus jensenii</name>
    <dbReference type="NCBI Taxonomy" id="109790"/>
    <lineage>
        <taxon>Bacteria</taxon>
        <taxon>Bacillati</taxon>
        <taxon>Bacillota</taxon>
        <taxon>Bacilli</taxon>
        <taxon>Lactobacillales</taxon>
        <taxon>Lactobacillaceae</taxon>
        <taxon>Lactobacillus</taxon>
    </lineage>
</organism>
<dbReference type="PANTHER" id="PTHR11669:SF8">
    <property type="entry name" value="DNA POLYMERASE III SUBUNIT DELTA"/>
    <property type="match status" value="1"/>
</dbReference>
<accession>A0A5N1I8B4</accession>
<dbReference type="Pfam" id="PF13177">
    <property type="entry name" value="DNA_pol3_delta2"/>
    <property type="match status" value="1"/>
</dbReference>
<dbReference type="RefSeq" id="WP_006585136.1">
    <property type="nucleotide sequence ID" value="NZ_CATOUV010000001.1"/>
</dbReference>
<evidence type="ECO:0000313" key="1">
    <source>
        <dbReference type="EMBL" id="KAA9321134.1"/>
    </source>
</evidence>
<evidence type="ECO:0000313" key="2">
    <source>
        <dbReference type="EMBL" id="MEL0565884.1"/>
    </source>
</evidence>
<dbReference type="GO" id="GO:0006261">
    <property type="term" value="P:DNA-templated DNA replication"/>
    <property type="evidence" value="ECO:0007669"/>
    <property type="project" value="TreeGrafter"/>
</dbReference>
<dbReference type="GeneID" id="31742525"/>
<evidence type="ECO:0000313" key="3">
    <source>
        <dbReference type="Proteomes" id="UP000327236"/>
    </source>
</evidence>
<dbReference type="InterPro" id="IPR050238">
    <property type="entry name" value="DNA_Rep/Repair_Clamp_Loader"/>
</dbReference>
<dbReference type="InterPro" id="IPR027417">
    <property type="entry name" value="P-loop_NTPase"/>
</dbReference>
<reference evidence="2 4" key="2">
    <citation type="submission" date="2024-04" db="EMBL/GenBank/DDBJ databases">
        <title>Three lactobacilli isolated from voided urine samples from females with type 2 diabetes.</title>
        <authorList>
            <person name="Kula A."/>
            <person name="Stegman N."/>
            <person name="Putonti C."/>
        </authorList>
    </citation>
    <scope>NUCLEOTIDE SEQUENCE [LARGE SCALE GENOMIC DNA]</scope>
    <source>
        <strain evidence="2 4">1855</strain>
    </source>
</reference>